<organism evidence="1 2">
    <name type="scientific">Salvia divinorum</name>
    <name type="common">Maria pastora</name>
    <name type="synonym">Diviner's sage</name>
    <dbReference type="NCBI Taxonomy" id="28513"/>
    <lineage>
        <taxon>Eukaryota</taxon>
        <taxon>Viridiplantae</taxon>
        <taxon>Streptophyta</taxon>
        <taxon>Embryophyta</taxon>
        <taxon>Tracheophyta</taxon>
        <taxon>Spermatophyta</taxon>
        <taxon>Magnoliopsida</taxon>
        <taxon>eudicotyledons</taxon>
        <taxon>Gunneridae</taxon>
        <taxon>Pentapetalae</taxon>
        <taxon>asterids</taxon>
        <taxon>lamiids</taxon>
        <taxon>Lamiales</taxon>
        <taxon>Lamiaceae</taxon>
        <taxon>Nepetoideae</taxon>
        <taxon>Mentheae</taxon>
        <taxon>Salviinae</taxon>
        <taxon>Salvia</taxon>
        <taxon>Salvia subgen. Calosphace</taxon>
    </lineage>
</organism>
<protein>
    <submittedName>
        <fullName evidence="1">Uncharacterized protein</fullName>
    </submittedName>
</protein>
<gene>
    <name evidence="1" type="ORF">AAHA92_03140</name>
</gene>
<evidence type="ECO:0000313" key="2">
    <source>
        <dbReference type="Proteomes" id="UP001567538"/>
    </source>
</evidence>
<reference evidence="1 2" key="1">
    <citation type="submission" date="2024-06" db="EMBL/GenBank/DDBJ databases">
        <title>A chromosome level genome sequence of Diviner's sage (Salvia divinorum).</title>
        <authorList>
            <person name="Ford S.A."/>
            <person name="Ro D.-K."/>
            <person name="Ness R.W."/>
            <person name="Phillips M.A."/>
        </authorList>
    </citation>
    <scope>NUCLEOTIDE SEQUENCE [LARGE SCALE GENOMIC DNA]</scope>
    <source>
        <strain evidence="1">SAF-2024a</strain>
        <tissue evidence="1">Leaf</tissue>
    </source>
</reference>
<dbReference type="AlphaFoldDB" id="A0ABD1IGR4"/>
<dbReference type="EMBL" id="JBEAFC010000002">
    <property type="protein sequence ID" value="KAL1567687.1"/>
    <property type="molecule type" value="Genomic_DNA"/>
</dbReference>
<name>A0ABD1IGR4_SALDI</name>
<dbReference type="Proteomes" id="UP001567538">
    <property type="component" value="Unassembled WGS sequence"/>
</dbReference>
<sequence>MNAAVSRNPTIRFSRVNEKFDYNAGARSGQNLMTSWSYRRDRARKRRIFLQTYKLGYVSSNGEKLMGSRRLKKVAVKAKSALEFVRVEIVQFQSSYSGCVSSSST</sequence>
<comment type="caution">
    <text evidence="1">The sequence shown here is derived from an EMBL/GenBank/DDBJ whole genome shotgun (WGS) entry which is preliminary data.</text>
</comment>
<accession>A0ABD1IGR4</accession>
<keyword evidence="2" id="KW-1185">Reference proteome</keyword>
<proteinExistence type="predicted"/>
<evidence type="ECO:0000313" key="1">
    <source>
        <dbReference type="EMBL" id="KAL1567687.1"/>
    </source>
</evidence>